<organism evidence="2 3">
    <name type="scientific">Durusdinium trenchii</name>
    <dbReference type="NCBI Taxonomy" id="1381693"/>
    <lineage>
        <taxon>Eukaryota</taxon>
        <taxon>Sar</taxon>
        <taxon>Alveolata</taxon>
        <taxon>Dinophyceae</taxon>
        <taxon>Suessiales</taxon>
        <taxon>Symbiodiniaceae</taxon>
        <taxon>Durusdinium</taxon>
    </lineage>
</organism>
<gene>
    <name evidence="2" type="ORF">CCMP2556_LOCUS24392</name>
</gene>
<evidence type="ECO:0008006" key="4">
    <source>
        <dbReference type="Google" id="ProtNLM"/>
    </source>
</evidence>
<name>A0ABP0M6J0_9DINO</name>
<comment type="caution">
    <text evidence="2">The sequence shown here is derived from an EMBL/GenBank/DDBJ whole genome shotgun (WGS) entry which is preliminary data.</text>
</comment>
<keyword evidence="3" id="KW-1185">Reference proteome</keyword>
<dbReference type="EMBL" id="CAXAMN010016002">
    <property type="protein sequence ID" value="CAK9047095.1"/>
    <property type="molecule type" value="Genomic_DNA"/>
</dbReference>
<evidence type="ECO:0000313" key="2">
    <source>
        <dbReference type="EMBL" id="CAK9047095.1"/>
    </source>
</evidence>
<dbReference type="Proteomes" id="UP001642484">
    <property type="component" value="Unassembled WGS sequence"/>
</dbReference>
<evidence type="ECO:0000256" key="1">
    <source>
        <dbReference type="SAM" id="MobiDB-lite"/>
    </source>
</evidence>
<proteinExistence type="predicted"/>
<accession>A0ABP0M6J0</accession>
<evidence type="ECO:0000313" key="3">
    <source>
        <dbReference type="Proteomes" id="UP001642484"/>
    </source>
</evidence>
<reference evidence="2 3" key="1">
    <citation type="submission" date="2024-02" db="EMBL/GenBank/DDBJ databases">
        <authorList>
            <person name="Chen Y."/>
            <person name="Shah S."/>
            <person name="Dougan E. K."/>
            <person name="Thang M."/>
            <person name="Chan C."/>
        </authorList>
    </citation>
    <scope>NUCLEOTIDE SEQUENCE [LARGE SCALE GENOMIC DNA]</scope>
</reference>
<feature type="compositionally biased region" description="Acidic residues" evidence="1">
    <location>
        <begin position="157"/>
        <end position="167"/>
    </location>
</feature>
<feature type="region of interest" description="Disordered" evidence="1">
    <location>
        <begin position="129"/>
        <end position="167"/>
    </location>
</feature>
<sequence>MCCAKGSGVTTFEASWCQTQSRLAFSLLRHTRSWEIVHSWVDHNLKVWSLKAETSPLPTLLPWIEERFEDQTFLRTASEEGHVLYFNLPSMGVISAAKLNYVHALCTSFLAARPTNSVAVIIHANRASEGRKSRTQGQLETDHDEEGPDETKRESGGESEDDEDDKADEEHTLLMNFRHKFESTLREPGRMLIVKDLVIAFDPSSIYGQRAGFLKGLLVTARSSTAPNVFWRSQAWRRGTVSEVQMCSRADMFKEHSGAAPLSMQASMTDCQEQRQVAAGTSLIRRIQESLVSGASLQRLAWIDACGYDGWAALAVLEVFAMSEEQATLLSGRELCSFGSGTWYDGRDAVEMMESDSPWLACKLTFDSLVVLEKKQILTHLQQLPCLEKPTNLRELLTLLEDSGEAASPLTFGAKFDLKKVIQSDALKVGWRVRLDTTGGKSILKPQRPVCVLHGQLDLEPGQPVQLM</sequence>
<protein>
    <recommendedName>
        <fullName evidence="4">FACT complex subunit</fullName>
    </recommendedName>
</protein>